<dbReference type="PANTHER" id="PTHR30258:SF2">
    <property type="entry name" value="COMG OPERON PROTEIN 1"/>
    <property type="match status" value="1"/>
</dbReference>
<gene>
    <name evidence="5" type="ORF">COU88_00570</name>
</gene>
<dbReference type="Gene3D" id="3.40.50.300">
    <property type="entry name" value="P-loop containing nucleotide triphosphate hydrolases"/>
    <property type="match status" value="1"/>
</dbReference>
<dbReference type="SUPFAM" id="SSF160246">
    <property type="entry name" value="EspE N-terminal domain-like"/>
    <property type="match status" value="1"/>
</dbReference>
<dbReference type="GO" id="GO:0016887">
    <property type="term" value="F:ATP hydrolysis activity"/>
    <property type="evidence" value="ECO:0007669"/>
    <property type="project" value="TreeGrafter"/>
</dbReference>
<comment type="similarity">
    <text evidence="1">Belongs to the GSP E family.</text>
</comment>
<dbReference type="Gene3D" id="3.30.300.160">
    <property type="entry name" value="Type II secretion system, protein E, N-terminal domain"/>
    <property type="match status" value="1"/>
</dbReference>
<feature type="domain" description="AAA+ ATPase" evidence="4">
    <location>
        <begin position="317"/>
        <end position="438"/>
    </location>
</feature>
<dbReference type="InterPro" id="IPR007831">
    <property type="entry name" value="T2SS_GspE_N"/>
</dbReference>
<sequence>MSSYSAQRFFSYIEKNNLLDAQTLEATKIGILKSEEDPEDYFRQKHLLTEENLLQARAFAMQVEYINLSNRAASPQALALITEGVARQYTIFPFEFDPKENSIKVATDQPLNLENISFLEKKTGRKIIPYLAAANDIVEAIDIQYRQNISPTVTSALEEFSTRRKTDAFDAQKKKKIIVKEPPIAKIVNTILEFAVRSRASDIHIEPQDSKTRVRYRIDGILYEKLILPSSLHESLVSRIKILSQMRIDEKRIPQDGRFTFTIGDQEDDLRVSTLPTVHGEKIVMRLLKKTGGIPSLPDLGLRDVALKSLETEIAKPYGIVLITGPTGSGKTTTLYSVLTRLNQATVNIMTLEDPVEYEIAGINQVQVNPQAGLTFANGLRSFLRQDPNIILVGEIRDQETTSLAIQAALTGHLVFSTLHTNDSATAIPRLLDLGAEPFLIASILNAAIAQRIVRRICSSCKYSFAPDKEVDNAIRTTLGHYLPNIYRDKPLILYKGKGCSECQGTGYFGRIGIYEILVVNNAINKLVLQRANAANISQEARKNGMIIMQQDGYLKVLDGLTTVEEILRVSES</sequence>
<dbReference type="Gene3D" id="3.30.450.90">
    <property type="match status" value="1"/>
</dbReference>
<dbReference type="GO" id="GO:0005886">
    <property type="term" value="C:plasma membrane"/>
    <property type="evidence" value="ECO:0007669"/>
    <property type="project" value="TreeGrafter"/>
</dbReference>
<dbReference type="CDD" id="cd01129">
    <property type="entry name" value="PulE-GspE-like"/>
    <property type="match status" value="1"/>
</dbReference>
<name>A0A2M8KTI3_9BACT</name>
<dbReference type="InterPro" id="IPR037257">
    <property type="entry name" value="T2SS_E_N_sf"/>
</dbReference>
<dbReference type="SUPFAM" id="SSF52540">
    <property type="entry name" value="P-loop containing nucleoside triphosphate hydrolases"/>
    <property type="match status" value="1"/>
</dbReference>
<evidence type="ECO:0000313" key="5">
    <source>
        <dbReference type="EMBL" id="PJE63248.1"/>
    </source>
</evidence>
<dbReference type="Pfam" id="PF00437">
    <property type="entry name" value="T2SSE"/>
    <property type="match status" value="1"/>
</dbReference>
<proteinExistence type="inferred from homology"/>
<dbReference type="AlphaFoldDB" id="A0A2M8KTI3"/>
<dbReference type="PANTHER" id="PTHR30258">
    <property type="entry name" value="TYPE II SECRETION SYSTEM PROTEIN GSPE-RELATED"/>
    <property type="match status" value="1"/>
</dbReference>
<reference evidence="6" key="1">
    <citation type="submission" date="2017-09" db="EMBL/GenBank/DDBJ databases">
        <title>Depth-based differentiation of microbial function through sediment-hosted aquifers and enrichment of novel symbionts in the deep terrestrial subsurface.</title>
        <authorList>
            <person name="Probst A.J."/>
            <person name="Ladd B."/>
            <person name="Jarett J.K."/>
            <person name="Geller-Mcgrath D.E."/>
            <person name="Sieber C.M.K."/>
            <person name="Emerson J.B."/>
            <person name="Anantharaman K."/>
            <person name="Thomas B.C."/>
            <person name="Malmstrom R."/>
            <person name="Stieglmeier M."/>
            <person name="Klingl A."/>
            <person name="Woyke T."/>
            <person name="Ryan C.M."/>
            <person name="Banfield J.F."/>
        </authorList>
    </citation>
    <scope>NUCLEOTIDE SEQUENCE [LARGE SCALE GENOMIC DNA]</scope>
</reference>
<dbReference type="InterPro" id="IPR027417">
    <property type="entry name" value="P-loop_NTPase"/>
</dbReference>
<protein>
    <recommendedName>
        <fullName evidence="4">AAA+ ATPase domain-containing protein</fullName>
    </recommendedName>
</protein>
<evidence type="ECO:0000256" key="1">
    <source>
        <dbReference type="ARBA" id="ARBA00006611"/>
    </source>
</evidence>
<dbReference type="InterPro" id="IPR001482">
    <property type="entry name" value="T2SS/T4SS_dom"/>
</dbReference>
<dbReference type="Pfam" id="PF05157">
    <property type="entry name" value="MshEN"/>
    <property type="match status" value="1"/>
</dbReference>
<dbReference type="FunFam" id="3.40.50.300:FF:000398">
    <property type="entry name" value="Type IV pilus assembly ATPase PilB"/>
    <property type="match status" value="1"/>
</dbReference>
<dbReference type="EMBL" id="PFED01000023">
    <property type="protein sequence ID" value="PJE63248.1"/>
    <property type="molecule type" value="Genomic_DNA"/>
</dbReference>
<keyword evidence="2" id="KW-0547">Nucleotide-binding</keyword>
<dbReference type="GO" id="GO:0005524">
    <property type="term" value="F:ATP binding"/>
    <property type="evidence" value="ECO:0007669"/>
    <property type="project" value="UniProtKB-KW"/>
</dbReference>
<dbReference type="InterPro" id="IPR003593">
    <property type="entry name" value="AAA+_ATPase"/>
</dbReference>
<dbReference type="Proteomes" id="UP000229554">
    <property type="component" value="Unassembled WGS sequence"/>
</dbReference>
<evidence type="ECO:0000259" key="4">
    <source>
        <dbReference type="SMART" id="SM00382"/>
    </source>
</evidence>
<evidence type="ECO:0000256" key="3">
    <source>
        <dbReference type="ARBA" id="ARBA00022840"/>
    </source>
</evidence>
<accession>A0A2M8KTI3</accession>
<evidence type="ECO:0000313" key="6">
    <source>
        <dbReference type="Proteomes" id="UP000229554"/>
    </source>
</evidence>
<evidence type="ECO:0000256" key="2">
    <source>
        <dbReference type="ARBA" id="ARBA00022741"/>
    </source>
</evidence>
<dbReference type="FunFam" id="3.30.450.90:FF:000001">
    <property type="entry name" value="Type II secretion system ATPase GspE"/>
    <property type="match status" value="1"/>
</dbReference>
<keyword evidence="3" id="KW-0067">ATP-binding</keyword>
<organism evidence="5 6">
    <name type="scientific">Candidatus Roizmanbacteria bacterium CG10_big_fil_rev_8_21_14_0_10_39_6</name>
    <dbReference type="NCBI Taxonomy" id="1974853"/>
    <lineage>
        <taxon>Bacteria</taxon>
        <taxon>Candidatus Roizmaniibacteriota</taxon>
    </lineage>
</organism>
<dbReference type="SMART" id="SM00382">
    <property type="entry name" value="AAA"/>
    <property type="match status" value="1"/>
</dbReference>
<comment type="caution">
    <text evidence="5">The sequence shown here is derived from an EMBL/GenBank/DDBJ whole genome shotgun (WGS) entry which is preliminary data.</text>
</comment>